<keyword evidence="10" id="KW-1185">Reference proteome</keyword>
<dbReference type="Pfam" id="PF10868">
    <property type="entry name" value="Defensin_like"/>
    <property type="match status" value="1"/>
</dbReference>
<dbReference type="EMBL" id="JAAALK010000283">
    <property type="protein sequence ID" value="KAG8075706.1"/>
    <property type="molecule type" value="Genomic_DNA"/>
</dbReference>
<protein>
    <recommendedName>
        <fullName evidence="11">Knottin scorpion toxin-like domain-containing protein</fullName>
    </recommendedName>
</protein>
<dbReference type="Proteomes" id="UP000729402">
    <property type="component" value="Unassembled WGS sequence"/>
</dbReference>
<reference evidence="9" key="2">
    <citation type="submission" date="2021-02" db="EMBL/GenBank/DDBJ databases">
        <authorList>
            <person name="Kimball J.A."/>
            <person name="Haas M.W."/>
            <person name="Macchietto M."/>
            <person name="Kono T."/>
            <person name="Duquette J."/>
            <person name="Shao M."/>
        </authorList>
    </citation>
    <scope>NUCLEOTIDE SEQUENCE</scope>
    <source>
        <tissue evidence="9">Fresh leaf tissue</tissue>
    </source>
</reference>
<keyword evidence="7" id="KW-0611">Plant defense</keyword>
<evidence type="ECO:0000256" key="8">
    <source>
        <dbReference type="SAM" id="SignalP"/>
    </source>
</evidence>
<organism evidence="9 10">
    <name type="scientific">Zizania palustris</name>
    <name type="common">Northern wild rice</name>
    <dbReference type="NCBI Taxonomy" id="103762"/>
    <lineage>
        <taxon>Eukaryota</taxon>
        <taxon>Viridiplantae</taxon>
        <taxon>Streptophyta</taxon>
        <taxon>Embryophyta</taxon>
        <taxon>Tracheophyta</taxon>
        <taxon>Spermatophyta</taxon>
        <taxon>Magnoliopsida</taxon>
        <taxon>Liliopsida</taxon>
        <taxon>Poales</taxon>
        <taxon>Poaceae</taxon>
        <taxon>BOP clade</taxon>
        <taxon>Oryzoideae</taxon>
        <taxon>Oryzeae</taxon>
        <taxon>Zizaniinae</taxon>
        <taxon>Zizania</taxon>
    </lineage>
</organism>
<sequence length="82" mass="8895">MARSGACAATTIALLVLVVLVAPTSSKSPSCCVDFHSWGYSNKLHKGCGPELCDACNEWCRSKCRGGECKLRGHLHYCHCYC</sequence>
<evidence type="ECO:0000256" key="5">
    <source>
        <dbReference type="ARBA" id="ARBA00022577"/>
    </source>
</evidence>
<dbReference type="GO" id="GO:0050832">
    <property type="term" value="P:defense response to fungus"/>
    <property type="evidence" value="ECO:0007669"/>
    <property type="project" value="UniProtKB-KW"/>
</dbReference>
<reference evidence="9" key="1">
    <citation type="journal article" date="2021" name="bioRxiv">
        <title>Whole Genome Assembly and Annotation of Northern Wild Rice, Zizania palustris L., Supports a Whole Genome Duplication in the Zizania Genus.</title>
        <authorList>
            <person name="Haas M."/>
            <person name="Kono T."/>
            <person name="Macchietto M."/>
            <person name="Millas R."/>
            <person name="McGilp L."/>
            <person name="Shao M."/>
            <person name="Duquette J."/>
            <person name="Hirsch C.N."/>
            <person name="Kimball J."/>
        </authorList>
    </citation>
    <scope>NUCLEOTIDE SEQUENCE</scope>
    <source>
        <tissue evidence="9">Fresh leaf tissue</tissue>
    </source>
</reference>
<comment type="caution">
    <text evidence="9">The sequence shown here is derived from an EMBL/GenBank/DDBJ whole genome shotgun (WGS) entry which is preliminary data.</text>
</comment>
<dbReference type="AlphaFoldDB" id="A0A8J5VX07"/>
<dbReference type="InterPro" id="IPR022618">
    <property type="entry name" value="Defensin-like_20-28"/>
</dbReference>
<proteinExistence type="inferred from homology"/>
<evidence type="ECO:0000256" key="3">
    <source>
        <dbReference type="ARBA" id="ARBA00022525"/>
    </source>
</evidence>
<keyword evidence="3" id="KW-0964">Secreted</keyword>
<evidence type="ECO:0000256" key="7">
    <source>
        <dbReference type="ARBA" id="ARBA00022821"/>
    </source>
</evidence>
<accession>A0A8J5VX07</accession>
<gene>
    <name evidence="9" type="ORF">GUJ93_ZPchr0006g46038</name>
</gene>
<evidence type="ECO:0000313" key="9">
    <source>
        <dbReference type="EMBL" id="KAG8075706.1"/>
    </source>
</evidence>
<name>A0A8J5VX07_ZIZPA</name>
<keyword evidence="4" id="KW-0929">Antimicrobial</keyword>
<dbReference type="OrthoDB" id="1855918at2759"/>
<evidence type="ECO:0008006" key="11">
    <source>
        <dbReference type="Google" id="ProtNLM"/>
    </source>
</evidence>
<keyword evidence="5" id="KW-0295">Fungicide</keyword>
<dbReference type="GO" id="GO:0005576">
    <property type="term" value="C:extracellular region"/>
    <property type="evidence" value="ECO:0007669"/>
    <property type="project" value="UniProtKB-SubCell"/>
</dbReference>
<evidence type="ECO:0000256" key="2">
    <source>
        <dbReference type="ARBA" id="ARBA00006722"/>
    </source>
</evidence>
<evidence type="ECO:0000256" key="1">
    <source>
        <dbReference type="ARBA" id="ARBA00004613"/>
    </source>
</evidence>
<dbReference type="GO" id="GO:0031640">
    <property type="term" value="P:killing of cells of another organism"/>
    <property type="evidence" value="ECO:0007669"/>
    <property type="project" value="UniProtKB-KW"/>
</dbReference>
<feature type="signal peptide" evidence="8">
    <location>
        <begin position="1"/>
        <end position="26"/>
    </location>
</feature>
<evidence type="ECO:0000256" key="4">
    <source>
        <dbReference type="ARBA" id="ARBA00022529"/>
    </source>
</evidence>
<comment type="subcellular location">
    <subcellularLocation>
        <location evidence="1">Secreted</location>
    </subcellularLocation>
</comment>
<evidence type="ECO:0000313" key="10">
    <source>
        <dbReference type="Proteomes" id="UP000729402"/>
    </source>
</evidence>
<comment type="similarity">
    <text evidence="2">Belongs to the DEFL family.</text>
</comment>
<keyword evidence="6 8" id="KW-0732">Signal</keyword>
<evidence type="ECO:0000256" key="6">
    <source>
        <dbReference type="ARBA" id="ARBA00022729"/>
    </source>
</evidence>
<feature type="chain" id="PRO_5035276032" description="Knottin scorpion toxin-like domain-containing protein" evidence="8">
    <location>
        <begin position="27"/>
        <end position="82"/>
    </location>
</feature>